<dbReference type="PANTHER" id="PTHR42899:SF1">
    <property type="entry name" value="SPERMATOGENESIS-ASSOCIATED PROTEIN 20"/>
    <property type="match status" value="1"/>
</dbReference>
<evidence type="ECO:0000313" key="3">
    <source>
        <dbReference type="Proteomes" id="UP001519289"/>
    </source>
</evidence>
<gene>
    <name evidence="2" type="ORF">J2Z79_002219</name>
</gene>
<dbReference type="PIRSF" id="PIRSF006402">
    <property type="entry name" value="UCP006402_thioredoxin"/>
    <property type="match status" value="1"/>
</dbReference>
<dbReference type="CDD" id="cd02955">
    <property type="entry name" value="SSP411"/>
    <property type="match status" value="1"/>
</dbReference>
<dbReference type="SUPFAM" id="SSF52833">
    <property type="entry name" value="Thioredoxin-like"/>
    <property type="match status" value="1"/>
</dbReference>
<dbReference type="Pfam" id="PF03190">
    <property type="entry name" value="Thioredox_DsbH"/>
    <property type="match status" value="1"/>
</dbReference>
<reference evidence="2 3" key="1">
    <citation type="submission" date="2021-03" db="EMBL/GenBank/DDBJ databases">
        <title>Genomic Encyclopedia of Type Strains, Phase IV (KMG-IV): sequencing the most valuable type-strain genomes for metagenomic binning, comparative biology and taxonomic classification.</title>
        <authorList>
            <person name="Goeker M."/>
        </authorList>
    </citation>
    <scope>NUCLEOTIDE SEQUENCE [LARGE SCALE GENOMIC DNA]</scope>
    <source>
        <strain evidence="2 3">DSM 27138</strain>
    </source>
</reference>
<dbReference type="InterPro" id="IPR024705">
    <property type="entry name" value="Ssp411"/>
</dbReference>
<accession>A0ABS4JTE7</accession>
<evidence type="ECO:0000313" key="2">
    <source>
        <dbReference type="EMBL" id="MBP2018804.1"/>
    </source>
</evidence>
<dbReference type="Gene3D" id="3.40.30.10">
    <property type="entry name" value="Glutaredoxin"/>
    <property type="match status" value="1"/>
</dbReference>
<name>A0ABS4JTE7_9FIRM</name>
<dbReference type="InterPro" id="IPR012341">
    <property type="entry name" value="6hp_glycosidase-like_sf"/>
</dbReference>
<dbReference type="Gene3D" id="1.50.10.10">
    <property type="match status" value="1"/>
</dbReference>
<feature type="domain" description="Spermatogenesis-associated protein 20-like TRX" evidence="1">
    <location>
        <begin position="8"/>
        <end position="167"/>
    </location>
</feature>
<dbReference type="InterPro" id="IPR036249">
    <property type="entry name" value="Thioredoxin-like_sf"/>
</dbReference>
<protein>
    <submittedName>
        <fullName evidence="2">Uncharacterized protein YyaL (SSP411 family)</fullName>
    </submittedName>
</protein>
<sequence>MIALTARPNRLIHEASPYLQQHAHNPVDWYPWGSEALERARKEDKPIFLSIGYSSCHWCHVMERESFADPEIAAVMNQHFVCIKVDREERPDLDDIYQTICQMVTRSGGWPLSVWLTPDQKPFYVGTYFPPTERYGRPGFRQVLMALVRAWREKRSEVEQVAAQWADGIARSDALDVVTGDLPDRQLITDAARAFAARIDPRHGGFGGAPKFPNTFALELMLRHWKASGDGLYLKLVTLTLRKMAEGGIYDQLGGGFHRYSVDERWAVPHFEKMLYDNAVLPLLYIAAWQAAAEPRFRRVAEETLDYVIREMTHPDGGFYSATDADSEGEEGRFFVWDRQEIVAVLGSDLGELICRHYGVTDRGNFEHSGKTVLHIAEPPEALAQALNLPLQEVEARLAEGRRRLLEAREKRVPPFRDEKVLTAWNGLMISAMARAGRSLRRREYTDAARRAADFLLSHLADGRGGLLRRYKDGQAGIPGYLEDYACLAAGLIDLYEATFEERYLNEAIRLTEETLRRFYDGSGSFYLTQSGSEPLIHRPRDLMDASVPAGSAVAAMNLLRLQPYRGDDRFRTTAEEAFRRHRDLMSRAPGGTATMLQALDFYLSSPTEVTLVGGAPEAWLEALGRRYEPNLVLTRVDAPRDDAPIWAGKAAVGGAPTAYVCRNFACSPPATTWEELAQYLGS</sequence>
<dbReference type="EMBL" id="JAGGLG010000017">
    <property type="protein sequence ID" value="MBP2018804.1"/>
    <property type="molecule type" value="Genomic_DNA"/>
</dbReference>
<evidence type="ECO:0000259" key="1">
    <source>
        <dbReference type="Pfam" id="PF03190"/>
    </source>
</evidence>
<organism evidence="2 3">
    <name type="scientific">Symbiobacterium terraclitae</name>
    <dbReference type="NCBI Taxonomy" id="557451"/>
    <lineage>
        <taxon>Bacteria</taxon>
        <taxon>Bacillati</taxon>
        <taxon>Bacillota</taxon>
        <taxon>Clostridia</taxon>
        <taxon>Eubacteriales</taxon>
        <taxon>Symbiobacteriaceae</taxon>
        <taxon>Symbiobacterium</taxon>
    </lineage>
</organism>
<keyword evidence="3" id="KW-1185">Reference proteome</keyword>
<dbReference type="Proteomes" id="UP001519289">
    <property type="component" value="Unassembled WGS sequence"/>
</dbReference>
<dbReference type="InterPro" id="IPR004879">
    <property type="entry name" value="Ssp411-like_TRX"/>
</dbReference>
<dbReference type="InterPro" id="IPR008928">
    <property type="entry name" value="6-hairpin_glycosidase_sf"/>
</dbReference>
<proteinExistence type="predicted"/>
<dbReference type="PANTHER" id="PTHR42899">
    <property type="entry name" value="SPERMATOGENESIS-ASSOCIATED PROTEIN 20"/>
    <property type="match status" value="1"/>
</dbReference>
<dbReference type="SUPFAM" id="SSF48208">
    <property type="entry name" value="Six-hairpin glycosidases"/>
    <property type="match status" value="1"/>
</dbReference>
<dbReference type="RefSeq" id="WP_209466928.1">
    <property type="nucleotide sequence ID" value="NZ_JAGGLG010000017.1"/>
</dbReference>
<comment type="caution">
    <text evidence="2">The sequence shown here is derived from an EMBL/GenBank/DDBJ whole genome shotgun (WGS) entry which is preliminary data.</text>
</comment>